<feature type="non-terminal residue" evidence="1">
    <location>
        <position position="1"/>
    </location>
</feature>
<reference evidence="1 2" key="1">
    <citation type="submission" date="2021-06" db="EMBL/GenBank/DDBJ databases">
        <title>Caerostris extrusa draft genome.</title>
        <authorList>
            <person name="Kono N."/>
            <person name="Arakawa K."/>
        </authorList>
    </citation>
    <scope>NUCLEOTIDE SEQUENCE [LARGE SCALE GENOMIC DNA]</scope>
</reference>
<comment type="caution">
    <text evidence="1">The sequence shown here is derived from an EMBL/GenBank/DDBJ whole genome shotgun (WGS) entry which is preliminary data.</text>
</comment>
<dbReference type="EMBL" id="BPLR01018297">
    <property type="protein sequence ID" value="GIY98470.1"/>
    <property type="molecule type" value="Genomic_DNA"/>
</dbReference>
<accession>A0AAV4XTD9</accession>
<organism evidence="1 2">
    <name type="scientific">Caerostris extrusa</name>
    <name type="common">Bark spider</name>
    <name type="synonym">Caerostris bankana</name>
    <dbReference type="NCBI Taxonomy" id="172846"/>
    <lineage>
        <taxon>Eukaryota</taxon>
        <taxon>Metazoa</taxon>
        <taxon>Ecdysozoa</taxon>
        <taxon>Arthropoda</taxon>
        <taxon>Chelicerata</taxon>
        <taxon>Arachnida</taxon>
        <taxon>Araneae</taxon>
        <taxon>Araneomorphae</taxon>
        <taxon>Entelegynae</taxon>
        <taxon>Araneoidea</taxon>
        <taxon>Araneidae</taxon>
        <taxon>Caerostris</taxon>
    </lineage>
</organism>
<protein>
    <submittedName>
        <fullName evidence="1">Uncharacterized protein</fullName>
    </submittedName>
</protein>
<evidence type="ECO:0000313" key="2">
    <source>
        <dbReference type="Proteomes" id="UP001054945"/>
    </source>
</evidence>
<keyword evidence="2" id="KW-1185">Reference proteome</keyword>
<proteinExistence type="predicted"/>
<gene>
    <name evidence="1" type="ORF">CEXT_502361</name>
</gene>
<evidence type="ECO:0000313" key="1">
    <source>
        <dbReference type="EMBL" id="GIY98470.1"/>
    </source>
</evidence>
<name>A0AAV4XTD9_CAEEX</name>
<dbReference type="Proteomes" id="UP001054945">
    <property type="component" value="Unassembled WGS sequence"/>
</dbReference>
<dbReference type="AlphaFoldDB" id="A0AAV4XTD9"/>
<sequence>DLILNRELLEEIVDKLCLVQSSPMRCQFGAVSNGGLLE</sequence>